<dbReference type="Proteomes" id="UP001164963">
    <property type="component" value="Chromosome"/>
</dbReference>
<evidence type="ECO:0000256" key="2">
    <source>
        <dbReference type="SAM" id="SignalP"/>
    </source>
</evidence>
<keyword evidence="5" id="KW-1185">Reference proteome</keyword>
<feature type="compositionally biased region" description="Low complexity" evidence="1">
    <location>
        <begin position="79"/>
        <end position="93"/>
    </location>
</feature>
<dbReference type="Pfam" id="PF20148">
    <property type="entry name" value="DUF6531"/>
    <property type="match status" value="1"/>
</dbReference>
<proteinExistence type="predicted"/>
<dbReference type="InterPro" id="IPR045351">
    <property type="entry name" value="DUF6531"/>
</dbReference>
<feature type="compositionally biased region" description="Basic and acidic residues" evidence="1">
    <location>
        <begin position="69"/>
        <end position="78"/>
    </location>
</feature>
<feature type="region of interest" description="Disordered" evidence="1">
    <location>
        <begin position="20"/>
        <end position="101"/>
    </location>
</feature>
<gene>
    <name evidence="4" type="ORF">NEH16_31365</name>
</gene>
<feature type="signal peptide" evidence="2">
    <location>
        <begin position="1"/>
        <end position="19"/>
    </location>
</feature>
<dbReference type="EMBL" id="CP098740">
    <property type="protein sequence ID" value="UZK57990.1"/>
    <property type="molecule type" value="Genomic_DNA"/>
</dbReference>
<name>A0ABY6Q047_9ACTN</name>
<organism evidence="4 5">
    <name type="scientific">Streptomyces drozdowiczii</name>
    <dbReference type="NCBI Taxonomy" id="202862"/>
    <lineage>
        <taxon>Bacteria</taxon>
        <taxon>Bacillati</taxon>
        <taxon>Actinomycetota</taxon>
        <taxon>Actinomycetes</taxon>
        <taxon>Kitasatosporales</taxon>
        <taxon>Streptomycetaceae</taxon>
        <taxon>Streptomyces</taxon>
    </lineage>
</organism>
<protein>
    <submittedName>
        <fullName evidence="4">Copper resistance protein NlpE</fullName>
    </submittedName>
</protein>
<evidence type="ECO:0000256" key="1">
    <source>
        <dbReference type="SAM" id="MobiDB-lite"/>
    </source>
</evidence>
<feature type="compositionally biased region" description="Basic and acidic residues" evidence="1">
    <location>
        <begin position="31"/>
        <end position="41"/>
    </location>
</feature>
<keyword evidence="2" id="KW-0732">Signal</keyword>
<evidence type="ECO:0000313" key="4">
    <source>
        <dbReference type="EMBL" id="UZK57990.1"/>
    </source>
</evidence>
<dbReference type="RefSeq" id="WP_265546498.1">
    <property type="nucleotide sequence ID" value="NZ_CP098740.1"/>
</dbReference>
<reference evidence="4" key="1">
    <citation type="journal article" date="2022" name="Front. Microbiol.">
        <title>Mirubactin C rescues the lethal effect of cell wall biosynthesis mutations in Bacillus subtilis.</title>
        <authorList>
            <person name="Kepplinger B."/>
            <person name="Wen X."/>
            <person name="Tyler A.R."/>
            <person name="Kim B.Y."/>
            <person name="Brown J."/>
            <person name="Banks P."/>
            <person name="Dashti Y."/>
            <person name="Mackenzie E.S."/>
            <person name="Wills C."/>
            <person name="Kawai Y."/>
            <person name="Waldron K.J."/>
            <person name="Allenby N.E.E."/>
            <person name="Wu L.J."/>
            <person name="Hall M.J."/>
            <person name="Errington J."/>
        </authorList>
    </citation>
    <scope>NUCLEOTIDE SEQUENCE</scope>
    <source>
        <strain evidence="4">MDA8-470</strain>
    </source>
</reference>
<feature type="chain" id="PRO_5045071772" evidence="2">
    <location>
        <begin position="20"/>
        <end position="442"/>
    </location>
</feature>
<evidence type="ECO:0000313" key="5">
    <source>
        <dbReference type="Proteomes" id="UP001164963"/>
    </source>
</evidence>
<sequence>MTATAVVLALGVAALPAAAAGQPDAPVSVWGKKEQKLERPQVKAGVNRAPASEPSGKPSGERAAWLNAQRERTDRARDAAGAAALARKQNKAAPKTAPSVETAESGGVVPLVWVPRGQGDVPWHRIADTRLTDALVARVDYSTGNLMLAGTDFDIAGVGQKLQLARTYNSLDAPAGAMAQRAWFTYERSLDTFFTDEVVWYDSTGATVSFKKKSDGTFTTPDGYSRDLVKNSDGTYTLTDRKSGTKDTYTSSGALSKVTDRNGGVITVASHGEGAGFKVTESRSGRWVDVTNDGGGWWHATDHTGRQVSYHLDDQDRVHKVTDTNLATVTYDYTHAGPGQGSGADSPPFWVTTVALTSSSERHFSCQGRAAVEGHQRRRVPVHRAVGMASRRRVPDVPGLASPPEVLESTAHRNLGTRPRPTVSASRWRCTTLRSGFCQCAG</sequence>
<feature type="domain" description="DUF6531" evidence="3">
    <location>
        <begin position="139"/>
        <end position="210"/>
    </location>
</feature>
<evidence type="ECO:0000259" key="3">
    <source>
        <dbReference type="Pfam" id="PF20148"/>
    </source>
</evidence>
<accession>A0ABY6Q047</accession>